<dbReference type="InterPro" id="IPR050231">
    <property type="entry name" value="Iron_ascorbate_oxido_reductase"/>
</dbReference>
<comment type="catalytic activity">
    <reaction evidence="5">
        <text>gibberellin A1 + 2-oxoglutarate + O2 = gibberellin A8 + succinate + CO2</text>
        <dbReference type="Rhea" id="RHEA:15005"/>
        <dbReference type="ChEBI" id="CHEBI:15379"/>
        <dbReference type="ChEBI" id="CHEBI:16526"/>
        <dbReference type="ChEBI" id="CHEBI:16810"/>
        <dbReference type="ChEBI" id="CHEBI:30031"/>
        <dbReference type="ChEBI" id="CHEBI:58524"/>
        <dbReference type="ChEBI" id="CHEBI:58594"/>
        <dbReference type="EC" id="1.14.11.13"/>
    </reaction>
</comment>
<keyword evidence="4 8" id="KW-0408">Iron</keyword>
<name>A0ABD2YML1_9GENT</name>
<dbReference type="SUPFAM" id="SSF51197">
    <property type="entry name" value="Clavaminate synthase-like"/>
    <property type="match status" value="1"/>
</dbReference>
<proteinExistence type="inferred from homology"/>
<dbReference type="EC" id="1.14.11.13" evidence="7"/>
<evidence type="ECO:0000256" key="7">
    <source>
        <dbReference type="ARBA" id="ARBA00066708"/>
    </source>
</evidence>
<feature type="domain" description="Fe2OG dioxygenase" evidence="10">
    <location>
        <begin position="170"/>
        <end position="287"/>
    </location>
</feature>
<dbReference type="Pfam" id="PF03171">
    <property type="entry name" value="2OG-FeII_Oxy"/>
    <property type="match status" value="1"/>
</dbReference>
<keyword evidence="1 8" id="KW-0479">Metal-binding</keyword>
<dbReference type="PROSITE" id="PS51471">
    <property type="entry name" value="FE2OG_OXY"/>
    <property type="match status" value="1"/>
</dbReference>
<dbReference type="Pfam" id="PF14226">
    <property type="entry name" value="DIOX_N"/>
    <property type="match status" value="1"/>
</dbReference>
<evidence type="ECO:0000256" key="6">
    <source>
        <dbReference type="ARBA" id="ARBA00061282"/>
    </source>
</evidence>
<evidence type="ECO:0000256" key="2">
    <source>
        <dbReference type="ARBA" id="ARBA00022964"/>
    </source>
</evidence>
<keyword evidence="3 8" id="KW-0560">Oxidoreductase</keyword>
<evidence type="ECO:0000256" key="5">
    <source>
        <dbReference type="ARBA" id="ARBA00052204"/>
    </source>
</evidence>
<dbReference type="PANTHER" id="PTHR47990">
    <property type="entry name" value="2-OXOGLUTARATE (2OG) AND FE(II)-DEPENDENT OXYGENASE SUPERFAMILY PROTEIN-RELATED"/>
    <property type="match status" value="1"/>
</dbReference>
<dbReference type="EMBL" id="JBJUIK010000013">
    <property type="protein sequence ID" value="KAL3508208.1"/>
    <property type="molecule type" value="Genomic_DNA"/>
</dbReference>
<dbReference type="InterPro" id="IPR005123">
    <property type="entry name" value="Oxoglu/Fe-dep_dioxygenase_dom"/>
</dbReference>
<dbReference type="GO" id="GO:0046872">
    <property type="term" value="F:metal ion binding"/>
    <property type="evidence" value="ECO:0007669"/>
    <property type="project" value="UniProtKB-KW"/>
</dbReference>
<accession>A0ABD2YML1</accession>
<dbReference type="GO" id="GO:0002238">
    <property type="term" value="P:response to molecule of fungal origin"/>
    <property type="evidence" value="ECO:0007669"/>
    <property type="project" value="UniProtKB-ARBA"/>
</dbReference>
<dbReference type="InterPro" id="IPR044861">
    <property type="entry name" value="IPNS-like_FE2OG_OXY"/>
</dbReference>
<evidence type="ECO:0000256" key="4">
    <source>
        <dbReference type="ARBA" id="ARBA00023004"/>
    </source>
</evidence>
<dbReference type="InterPro" id="IPR026992">
    <property type="entry name" value="DIOX_N"/>
</dbReference>
<dbReference type="Proteomes" id="UP001630127">
    <property type="component" value="Unassembled WGS sequence"/>
</dbReference>
<feature type="region of interest" description="Disordered" evidence="9">
    <location>
        <begin position="188"/>
        <end position="209"/>
    </location>
</feature>
<comment type="similarity">
    <text evidence="6">Belongs to the iron/ascorbate-dependent oxidoreductase family. GA2OX subfamily.</text>
</comment>
<dbReference type="AlphaFoldDB" id="A0ABD2YML1"/>
<gene>
    <name evidence="11" type="ORF">ACH5RR_033590</name>
</gene>
<dbReference type="GO" id="GO:0009685">
    <property type="term" value="P:gibberellin metabolic process"/>
    <property type="evidence" value="ECO:0007669"/>
    <property type="project" value="UniProtKB-ARBA"/>
</dbReference>
<evidence type="ECO:0000256" key="1">
    <source>
        <dbReference type="ARBA" id="ARBA00022723"/>
    </source>
</evidence>
<dbReference type="Gene3D" id="2.60.120.330">
    <property type="entry name" value="B-lactam Antibiotic, Isopenicillin N Synthase, Chain"/>
    <property type="match status" value="1"/>
</dbReference>
<sequence>MVVATPTPVANEKIRATELPIIDLMGKRSEVSKLIVKACENFGFFKLVNHGVAEDVIAKMEEQSHQFFAKPSSEKELAGPSNPYGYGCKSIGCNGDVGEVEYLILEANPLSISHSSQTISNDPIKFSCAVSSYVEAVREVACEILNLMAEGLGVPVPDSSVFSGLIRDVESDSLLRLNHYPVPPLRDRDTSPAASFHHHPNSNNRIGFGEHTDPQILTILRSNDVGGLQISPEEGVWVPVNPHPGAFFVNVGDVLQAMTNGKFVSVKHRAMVNRYESRMSMAYFGSPPLHARIGPIPEMETPQNPRLYRSFTWAEYKKATYSRRLGDSRLNSFRFQPNDEYIEN</sequence>
<evidence type="ECO:0000256" key="8">
    <source>
        <dbReference type="RuleBase" id="RU003682"/>
    </source>
</evidence>
<evidence type="ECO:0000256" key="3">
    <source>
        <dbReference type="ARBA" id="ARBA00023002"/>
    </source>
</evidence>
<evidence type="ECO:0000256" key="9">
    <source>
        <dbReference type="SAM" id="MobiDB-lite"/>
    </source>
</evidence>
<dbReference type="InterPro" id="IPR027443">
    <property type="entry name" value="IPNS-like_sf"/>
</dbReference>
<comment type="caution">
    <text evidence="11">The sequence shown here is derived from an EMBL/GenBank/DDBJ whole genome shotgun (WGS) entry which is preliminary data.</text>
</comment>
<evidence type="ECO:0000313" key="11">
    <source>
        <dbReference type="EMBL" id="KAL3508208.1"/>
    </source>
</evidence>
<dbReference type="GO" id="GO:0009805">
    <property type="term" value="P:coumarin biosynthetic process"/>
    <property type="evidence" value="ECO:0007669"/>
    <property type="project" value="UniProtKB-ARBA"/>
</dbReference>
<dbReference type="FunFam" id="2.60.120.330:FF:000025">
    <property type="entry name" value="Gibberellin 2-beta-dioxygenase 2"/>
    <property type="match status" value="1"/>
</dbReference>
<evidence type="ECO:0000259" key="10">
    <source>
        <dbReference type="PROSITE" id="PS51471"/>
    </source>
</evidence>
<dbReference type="PRINTS" id="PR00682">
    <property type="entry name" value="IPNSYNTHASE"/>
</dbReference>
<keyword evidence="12" id="KW-1185">Reference proteome</keyword>
<keyword evidence="2" id="KW-0223">Dioxygenase</keyword>
<dbReference type="GO" id="GO:0045543">
    <property type="term" value="F:gibberellin 2-beta-dioxygenase activity"/>
    <property type="evidence" value="ECO:0007669"/>
    <property type="project" value="UniProtKB-EC"/>
</dbReference>
<reference evidence="11 12" key="1">
    <citation type="submission" date="2024-11" db="EMBL/GenBank/DDBJ databases">
        <title>A near-complete genome assembly of Cinchona calisaya.</title>
        <authorList>
            <person name="Lian D.C."/>
            <person name="Zhao X.W."/>
            <person name="Wei L."/>
        </authorList>
    </citation>
    <scope>NUCLEOTIDE SEQUENCE [LARGE SCALE GENOMIC DNA]</scope>
    <source>
        <tissue evidence="11">Nenye</tissue>
    </source>
</reference>
<organism evidence="11 12">
    <name type="scientific">Cinchona calisaya</name>
    <dbReference type="NCBI Taxonomy" id="153742"/>
    <lineage>
        <taxon>Eukaryota</taxon>
        <taxon>Viridiplantae</taxon>
        <taxon>Streptophyta</taxon>
        <taxon>Embryophyta</taxon>
        <taxon>Tracheophyta</taxon>
        <taxon>Spermatophyta</taxon>
        <taxon>Magnoliopsida</taxon>
        <taxon>eudicotyledons</taxon>
        <taxon>Gunneridae</taxon>
        <taxon>Pentapetalae</taxon>
        <taxon>asterids</taxon>
        <taxon>lamiids</taxon>
        <taxon>Gentianales</taxon>
        <taxon>Rubiaceae</taxon>
        <taxon>Cinchonoideae</taxon>
        <taxon>Cinchoneae</taxon>
        <taxon>Cinchona</taxon>
    </lineage>
</organism>
<evidence type="ECO:0000313" key="12">
    <source>
        <dbReference type="Proteomes" id="UP001630127"/>
    </source>
</evidence>
<protein>
    <recommendedName>
        <fullName evidence="7">gibberellin 2beta-dioxygenase</fullName>
        <ecNumber evidence="7">1.14.11.13</ecNumber>
    </recommendedName>
</protein>